<dbReference type="Proteomes" id="UP000435112">
    <property type="component" value="Unassembled WGS sequence"/>
</dbReference>
<feature type="compositionally biased region" description="Basic and acidic residues" evidence="1">
    <location>
        <begin position="41"/>
        <end position="52"/>
    </location>
</feature>
<protein>
    <recommendedName>
        <fullName evidence="6">Reverse transcriptase domain-containing protein</fullName>
    </recommendedName>
</protein>
<dbReference type="EMBL" id="QXFU01002509">
    <property type="protein sequence ID" value="KAE8984855.1"/>
    <property type="molecule type" value="Genomic_DNA"/>
</dbReference>
<evidence type="ECO:0000313" key="5">
    <source>
        <dbReference type="Proteomes" id="UP000435112"/>
    </source>
</evidence>
<evidence type="ECO:0000313" key="2">
    <source>
        <dbReference type="EMBL" id="KAE8984855.1"/>
    </source>
</evidence>
<reference evidence="4 5" key="1">
    <citation type="submission" date="2018-09" db="EMBL/GenBank/DDBJ databases">
        <title>Genomic investigation of the strawberry pathogen Phytophthora fragariae indicates pathogenicity is determined by transcriptional variation in three key races.</title>
        <authorList>
            <person name="Adams T.M."/>
            <person name="Armitage A.D."/>
            <person name="Sobczyk M.K."/>
            <person name="Bates H.J."/>
            <person name="Dunwell J.M."/>
            <person name="Nellist C.F."/>
            <person name="Harrison R.J."/>
        </authorList>
    </citation>
    <scope>NUCLEOTIDE SEQUENCE [LARGE SCALE GENOMIC DNA]</scope>
    <source>
        <strain evidence="3 4">SCRP249</strain>
        <strain evidence="2 5">SCRP324</strain>
    </source>
</reference>
<name>A0A6A3N4L9_9STRA</name>
<evidence type="ECO:0000313" key="4">
    <source>
        <dbReference type="Proteomes" id="UP000429607"/>
    </source>
</evidence>
<feature type="region of interest" description="Disordered" evidence="1">
    <location>
        <begin position="33"/>
        <end position="53"/>
    </location>
</feature>
<comment type="caution">
    <text evidence="3">The sequence shown here is derived from an EMBL/GenBank/DDBJ whole genome shotgun (WGS) entry which is preliminary data.</text>
</comment>
<dbReference type="PANTHER" id="PTHR35450">
    <property type="entry name" value="REVERSE TRANSCRIPTASE DOMAIN-CONTAINING PROTEIN"/>
    <property type="match status" value="1"/>
</dbReference>
<organism evidence="3 4">
    <name type="scientific">Phytophthora rubi</name>
    <dbReference type="NCBI Taxonomy" id="129364"/>
    <lineage>
        <taxon>Eukaryota</taxon>
        <taxon>Sar</taxon>
        <taxon>Stramenopiles</taxon>
        <taxon>Oomycota</taxon>
        <taxon>Peronosporomycetes</taxon>
        <taxon>Peronosporales</taxon>
        <taxon>Peronosporaceae</taxon>
        <taxon>Phytophthora</taxon>
    </lineage>
</organism>
<dbReference type="Proteomes" id="UP000429607">
    <property type="component" value="Unassembled WGS sequence"/>
</dbReference>
<evidence type="ECO:0008006" key="6">
    <source>
        <dbReference type="Google" id="ProtNLM"/>
    </source>
</evidence>
<accession>A0A6A3N4L9</accession>
<dbReference type="EMBL" id="QXFV01000483">
    <property type="protein sequence ID" value="KAE9036226.1"/>
    <property type="molecule type" value="Genomic_DNA"/>
</dbReference>
<proteinExistence type="predicted"/>
<sequence>MRACPSRCCGTHCRASHYVYVCVKALWQRGLRRGQRRRRPDRSDTAAREDVPRVPAEPAPVLSAIRSLRHALQRLLSSSVQLSGDIRPGVSAYADDLKIFSSIKTGVTAQHELVATFLDWTRMKATPTKCRSMGVRRKRQRCGRGG</sequence>
<dbReference type="OrthoDB" id="164397at2759"/>
<dbReference type="PANTHER" id="PTHR35450:SF2">
    <property type="entry name" value="REVERSE TRANSCRIPTASE DOMAIN-CONTAINING PROTEIN"/>
    <property type="match status" value="1"/>
</dbReference>
<dbReference type="AlphaFoldDB" id="A0A6A3N4L9"/>
<evidence type="ECO:0000313" key="3">
    <source>
        <dbReference type="EMBL" id="KAE9036226.1"/>
    </source>
</evidence>
<evidence type="ECO:0000256" key="1">
    <source>
        <dbReference type="SAM" id="MobiDB-lite"/>
    </source>
</evidence>
<gene>
    <name evidence="3" type="ORF">PR001_g8944</name>
    <name evidence="2" type="ORF">PR002_g22805</name>
</gene>